<evidence type="ECO:0000256" key="1">
    <source>
        <dbReference type="SAM" id="Phobius"/>
    </source>
</evidence>
<evidence type="ECO:0008006" key="4">
    <source>
        <dbReference type="Google" id="ProtNLM"/>
    </source>
</evidence>
<feature type="transmembrane region" description="Helical" evidence="1">
    <location>
        <begin position="6"/>
        <end position="23"/>
    </location>
</feature>
<feature type="transmembrane region" description="Helical" evidence="1">
    <location>
        <begin position="57"/>
        <end position="79"/>
    </location>
</feature>
<sequence length="274" mass="29710">MLGTPNIVTISLAVGVGVLLAGQPRLGAGKEYVPVATLLVLIIGGSNADAFSSGYALQMGLGVVVGLVINVTIFPPLTLDDARLHISRGRQVLISQLEDMAKALNEQWPPKHEDWAGRHDVMASSVNEIRSAVHEARESHKANPRAFRRSRHRQVRESRGDLEVLENVTIYIRDITEVLSGSIWHGPLELHLTADLSEPVSNCLQSLAELVRAWEEGRIDVESFDGASDALGRLTTVLASANGKGSFALNPGAAVALDVQRILMVMRHRILDDD</sequence>
<organism evidence="2 3">
    <name type="scientific">Arthrobacter alpinus</name>
    <dbReference type="NCBI Taxonomy" id="656366"/>
    <lineage>
        <taxon>Bacteria</taxon>
        <taxon>Bacillati</taxon>
        <taxon>Actinomycetota</taxon>
        <taxon>Actinomycetes</taxon>
        <taxon>Micrococcales</taxon>
        <taxon>Micrococcaceae</taxon>
        <taxon>Arthrobacter</taxon>
    </lineage>
</organism>
<dbReference type="EMBL" id="CP013200">
    <property type="protein sequence ID" value="ALO67262.1"/>
    <property type="molecule type" value="Genomic_DNA"/>
</dbReference>
<gene>
    <name evidence="2" type="ORF">AS189_13075</name>
</gene>
<evidence type="ECO:0000313" key="3">
    <source>
        <dbReference type="Proteomes" id="UP000059574"/>
    </source>
</evidence>
<keyword evidence="1" id="KW-0812">Transmembrane</keyword>
<reference evidence="2 3" key="2">
    <citation type="journal article" date="2016" name="J. Biotechnol.">
        <title>Complete genome sequence of Arthrobacter alpinus ERGS4:06, a yellow pigmented bacterium tolerant to cold and radiations isolated from Sikkim Himalaya.</title>
        <authorList>
            <person name="Kumar R."/>
            <person name="Singh D."/>
            <person name="Swarnkar M.K."/>
            <person name="Singh A.K."/>
            <person name="Kumar S."/>
        </authorList>
    </citation>
    <scope>NUCLEOTIDE SEQUENCE [LARGE SCALE GENOMIC DNA]</scope>
    <source>
        <strain evidence="2 3">ERGS4:06</strain>
    </source>
</reference>
<reference evidence="3" key="1">
    <citation type="submission" date="2015-11" db="EMBL/GenBank/DDBJ databases">
        <authorList>
            <person name="Kumar R."/>
            <person name="Singh D."/>
            <person name="Swarnkar M.K."/>
            <person name="Singh A.K."/>
            <person name="Kumar S."/>
        </authorList>
    </citation>
    <scope>NUCLEOTIDE SEQUENCE [LARGE SCALE GENOMIC DNA]</scope>
    <source>
        <strain evidence="3">ERGS4:06</strain>
    </source>
</reference>
<protein>
    <recommendedName>
        <fullName evidence="4">Aromatic acid exporter family member 1</fullName>
    </recommendedName>
</protein>
<dbReference type="Proteomes" id="UP000059574">
    <property type="component" value="Chromosome"/>
</dbReference>
<evidence type="ECO:0000313" key="2">
    <source>
        <dbReference type="EMBL" id="ALO67262.1"/>
    </source>
</evidence>
<name>A0A0S2M0U3_9MICC</name>
<proteinExistence type="predicted"/>
<dbReference type="AlphaFoldDB" id="A0A0S2M0U3"/>
<accession>A0A0S2M0U3</accession>
<keyword evidence="1" id="KW-1133">Transmembrane helix</keyword>
<keyword evidence="1" id="KW-0472">Membrane</keyword>